<sequence>MHDTRAFHLHHDRKLCYFDCHRQFLPAHHSYWRNKKAFMKNRVENKVAYLRLTGDQILDCVANISPAVEIPLLLPNDYGSDHKWMKKNIFWDLLYLSTLLIRHNLDVMHIAENVFDNIFNTVMDIKGKIKDNMNARKNLKIICNHPELELDECTSNVMPKAVHTLGKEQKRRVCEWIRGLKFPDGYTSNLARCVDMTELWMHGMKSHDCHIFMQKLILIAFREMLPEHVWSALTKVILLFQSLYSTTLDVHKLHESENSVSIILCNLEKIFSLAFFDSMEHLIVHLPYETRVEGPVQYRWMYPFERFLHELKKKVKNKAQVEASISRHTLSRKSACLRHSTLSRTCNPNEACLEEMMSARATMMDSRCLFSTILTELVVPRRKDGLVDQNGTSLRRTF</sequence>
<dbReference type="InterPro" id="IPR004242">
    <property type="entry name" value="Transposase_21"/>
</dbReference>
<comment type="caution">
    <text evidence="2">The sequence shown here is derived from an EMBL/GenBank/DDBJ whole genome shotgun (WGS) entry which is preliminary data.</text>
</comment>
<dbReference type="Proteomes" id="UP001289374">
    <property type="component" value="Unassembled WGS sequence"/>
</dbReference>
<evidence type="ECO:0000313" key="2">
    <source>
        <dbReference type="EMBL" id="KAK4406463.1"/>
    </source>
</evidence>
<dbReference type="PANTHER" id="PTHR48258">
    <property type="entry name" value="DUF4218 DOMAIN-CONTAINING PROTEIN-RELATED"/>
    <property type="match status" value="1"/>
</dbReference>
<dbReference type="AlphaFoldDB" id="A0AAE1X705"/>
<name>A0AAE1X705_9LAMI</name>
<evidence type="ECO:0000313" key="3">
    <source>
        <dbReference type="Proteomes" id="UP001289374"/>
    </source>
</evidence>
<proteinExistence type="predicted"/>
<dbReference type="InterPro" id="IPR025452">
    <property type="entry name" value="DUF4218"/>
</dbReference>
<protein>
    <recommendedName>
        <fullName evidence="1">DUF4218 domain-containing protein</fullName>
    </recommendedName>
</protein>
<dbReference type="PANTHER" id="PTHR48258:SF3">
    <property type="entry name" value="FK506-BINDING PROTEIN 4-LIKE ISOFORM X1"/>
    <property type="match status" value="1"/>
</dbReference>
<dbReference type="Pfam" id="PF02992">
    <property type="entry name" value="Transposase_21"/>
    <property type="match status" value="1"/>
</dbReference>
<reference evidence="2" key="1">
    <citation type="submission" date="2020-06" db="EMBL/GenBank/DDBJ databases">
        <authorList>
            <person name="Li T."/>
            <person name="Hu X."/>
            <person name="Zhang T."/>
            <person name="Song X."/>
            <person name="Zhang H."/>
            <person name="Dai N."/>
            <person name="Sheng W."/>
            <person name="Hou X."/>
            <person name="Wei L."/>
        </authorList>
    </citation>
    <scope>NUCLEOTIDE SEQUENCE</scope>
    <source>
        <strain evidence="2">K16</strain>
        <tissue evidence="2">Leaf</tissue>
    </source>
</reference>
<accession>A0AAE1X705</accession>
<dbReference type="Pfam" id="PF13960">
    <property type="entry name" value="DUF4218"/>
    <property type="match status" value="1"/>
</dbReference>
<reference evidence="2" key="2">
    <citation type="journal article" date="2024" name="Plant">
        <title>Genomic evolution and insights into agronomic trait innovations of Sesamum species.</title>
        <authorList>
            <person name="Miao H."/>
            <person name="Wang L."/>
            <person name="Qu L."/>
            <person name="Liu H."/>
            <person name="Sun Y."/>
            <person name="Le M."/>
            <person name="Wang Q."/>
            <person name="Wei S."/>
            <person name="Zheng Y."/>
            <person name="Lin W."/>
            <person name="Duan Y."/>
            <person name="Cao H."/>
            <person name="Xiong S."/>
            <person name="Wang X."/>
            <person name="Wei L."/>
            <person name="Li C."/>
            <person name="Ma Q."/>
            <person name="Ju M."/>
            <person name="Zhao R."/>
            <person name="Li G."/>
            <person name="Mu C."/>
            <person name="Tian Q."/>
            <person name="Mei H."/>
            <person name="Zhang T."/>
            <person name="Gao T."/>
            <person name="Zhang H."/>
        </authorList>
    </citation>
    <scope>NUCLEOTIDE SEQUENCE</scope>
    <source>
        <strain evidence="2">K16</strain>
    </source>
</reference>
<gene>
    <name evidence="2" type="ORF">Sango_0652800</name>
</gene>
<dbReference type="EMBL" id="JACGWL010000003">
    <property type="protein sequence ID" value="KAK4406463.1"/>
    <property type="molecule type" value="Genomic_DNA"/>
</dbReference>
<evidence type="ECO:0000259" key="1">
    <source>
        <dbReference type="Pfam" id="PF13960"/>
    </source>
</evidence>
<keyword evidence="3" id="KW-1185">Reference proteome</keyword>
<organism evidence="2 3">
    <name type="scientific">Sesamum angolense</name>
    <dbReference type="NCBI Taxonomy" id="2727404"/>
    <lineage>
        <taxon>Eukaryota</taxon>
        <taxon>Viridiplantae</taxon>
        <taxon>Streptophyta</taxon>
        <taxon>Embryophyta</taxon>
        <taxon>Tracheophyta</taxon>
        <taxon>Spermatophyta</taxon>
        <taxon>Magnoliopsida</taxon>
        <taxon>eudicotyledons</taxon>
        <taxon>Gunneridae</taxon>
        <taxon>Pentapetalae</taxon>
        <taxon>asterids</taxon>
        <taxon>lamiids</taxon>
        <taxon>Lamiales</taxon>
        <taxon>Pedaliaceae</taxon>
        <taxon>Sesamum</taxon>
    </lineage>
</organism>
<feature type="domain" description="DUF4218" evidence="1">
    <location>
        <begin position="243"/>
        <end position="335"/>
    </location>
</feature>